<feature type="non-terminal residue" evidence="1">
    <location>
        <position position="1"/>
    </location>
</feature>
<name>X1SUC5_9ZZZZ</name>
<sequence>NGYPSIVKTQFGKYFFVYSKHVAANDADTWGGYYRSIDLSDLTRIEFDIYASRTGSNIKIGIRDLGGEVTEITPNIALVNTWQTV</sequence>
<comment type="caution">
    <text evidence="1">The sequence shown here is derived from an EMBL/GenBank/DDBJ whole genome shotgun (WGS) entry which is preliminary data.</text>
</comment>
<dbReference type="AlphaFoldDB" id="X1SUC5"/>
<organism evidence="1">
    <name type="scientific">marine sediment metagenome</name>
    <dbReference type="NCBI Taxonomy" id="412755"/>
    <lineage>
        <taxon>unclassified sequences</taxon>
        <taxon>metagenomes</taxon>
        <taxon>ecological metagenomes</taxon>
    </lineage>
</organism>
<evidence type="ECO:0008006" key="2">
    <source>
        <dbReference type="Google" id="ProtNLM"/>
    </source>
</evidence>
<evidence type="ECO:0000313" key="1">
    <source>
        <dbReference type="EMBL" id="GAI71414.1"/>
    </source>
</evidence>
<proteinExistence type="predicted"/>
<gene>
    <name evidence="1" type="ORF">S06H3_65743</name>
</gene>
<feature type="non-terminal residue" evidence="1">
    <location>
        <position position="85"/>
    </location>
</feature>
<dbReference type="EMBL" id="BARV01044410">
    <property type="protein sequence ID" value="GAI71414.1"/>
    <property type="molecule type" value="Genomic_DNA"/>
</dbReference>
<protein>
    <recommendedName>
        <fullName evidence="2">CBM6 domain-containing protein</fullName>
    </recommendedName>
</protein>
<reference evidence="1" key="1">
    <citation type="journal article" date="2014" name="Front. Microbiol.">
        <title>High frequency of phylogenetically diverse reductive dehalogenase-homologous genes in deep subseafloor sedimentary metagenomes.</title>
        <authorList>
            <person name="Kawai M."/>
            <person name="Futagami T."/>
            <person name="Toyoda A."/>
            <person name="Takaki Y."/>
            <person name="Nishi S."/>
            <person name="Hori S."/>
            <person name="Arai W."/>
            <person name="Tsubouchi T."/>
            <person name="Morono Y."/>
            <person name="Uchiyama I."/>
            <person name="Ito T."/>
            <person name="Fujiyama A."/>
            <person name="Inagaki F."/>
            <person name="Takami H."/>
        </authorList>
    </citation>
    <scope>NUCLEOTIDE SEQUENCE</scope>
    <source>
        <strain evidence="1">Expedition CK06-06</strain>
    </source>
</reference>
<accession>X1SUC5</accession>